<dbReference type="Proteomes" id="UP000217784">
    <property type="component" value="Unassembled WGS sequence"/>
</dbReference>
<protein>
    <submittedName>
        <fullName evidence="2">Uncharacterized protein</fullName>
    </submittedName>
</protein>
<proteinExistence type="predicted"/>
<feature type="transmembrane region" description="Helical" evidence="1">
    <location>
        <begin position="57"/>
        <end position="79"/>
    </location>
</feature>
<evidence type="ECO:0000256" key="1">
    <source>
        <dbReference type="SAM" id="Phobius"/>
    </source>
</evidence>
<keyword evidence="3" id="KW-1185">Reference proteome</keyword>
<feature type="transmembrane region" description="Helical" evidence="1">
    <location>
        <begin position="85"/>
        <end position="107"/>
    </location>
</feature>
<evidence type="ECO:0000313" key="2">
    <source>
        <dbReference type="EMBL" id="PAV05268.1"/>
    </source>
</evidence>
<organism evidence="2 3">
    <name type="scientific">Methanobacterium bryantii</name>
    <dbReference type="NCBI Taxonomy" id="2161"/>
    <lineage>
        <taxon>Archaea</taxon>
        <taxon>Methanobacteriati</taxon>
        <taxon>Methanobacteriota</taxon>
        <taxon>Methanomada group</taxon>
        <taxon>Methanobacteria</taxon>
        <taxon>Methanobacteriales</taxon>
        <taxon>Methanobacteriaceae</taxon>
        <taxon>Methanobacterium</taxon>
    </lineage>
</organism>
<sequence>MVRVIDKGLFALGLLFVFSTVYLIVSSYSISFVNFYFLLTGLFLIFNSVLEHKTASLSIIFSFILLLAVFIGIMNLNIYPWSKESLISIITGVTFLIRGIIIHLGYLSQK</sequence>
<keyword evidence="1" id="KW-0472">Membrane</keyword>
<feature type="transmembrane region" description="Helical" evidence="1">
    <location>
        <begin position="33"/>
        <end position="50"/>
    </location>
</feature>
<dbReference type="EMBL" id="LMVM01000010">
    <property type="protein sequence ID" value="PAV05268.1"/>
    <property type="molecule type" value="Genomic_DNA"/>
</dbReference>
<reference evidence="2 3" key="1">
    <citation type="journal article" date="2017" name="BMC Genomics">
        <title>Genomic analysis of methanogenic archaea reveals a shift towards energy conservation.</title>
        <authorList>
            <person name="Gilmore S.P."/>
            <person name="Henske J.K."/>
            <person name="Sexton J.A."/>
            <person name="Solomon K.V."/>
            <person name="Seppala S."/>
            <person name="Yoo J.I."/>
            <person name="Huyett L.M."/>
            <person name="Pressman A."/>
            <person name="Cogan J.Z."/>
            <person name="Kivenson V."/>
            <person name="Peng X."/>
            <person name="Tan Y."/>
            <person name="Valentine D.L."/>
            <person name="O'Malley M.A."/>
        </authorList>
    </citation>
    <scope>NUCLEOTIDE SEQUENCE [LARGE SCALE GENOMIC DNA]</scope>
    <source>
        <strain evidence="2 3">M.o.H.</strain>
    </source>
</reference>
<gene>
    <name evidence="2" type="ORF">ASJ80_09980</name>
</gene>
<name>A0A2A2H7B2_METBR</name>
<accession>A0A2A2H7B2</accession>
<evidence type="ECO:0000313" key="3">
    <source>
        <dbReference type="Proteomes" id="UP000217784"/>
    </source>
</evidence>
<comment type="caution">
    <text evidence="2">The sequence shown here is derived from an EMBL/GenBank/DDBJ whole genome shotgun (WGS) entry which is preliminary data.</text>
</comment>
<keyword evidence="1" id="KW-0812">Transmembrane</keyword>
<keyword evidence="1" id="KW-1133">Transmembrane helix</keyword>
<dbReference type="AlphaFoldDB" id="A0A2A2H7B2"/>
<dbReference type="RefSeq" id="WP_069584783.1">
    <property type="nucleotide sequence ID" value="NZ_LMVM01000010.1"/>
</dbReference>